<keyword evidence="4" id="KW-0677">Repeat</keyword>
<dbReference type="SMART" id="SM00710">
    <property type="entry name" value="PbH1"/>
    <property type="match status" value="5"/>
</dbReference>
<feature type="domain" description="Peptidase M10 serralysin C-terminal" evidence="7">
    <location>
        <begin position="534"/>
        <end position="655"/>
    </location>
</feature>
<dbReference type="InterPro" id="IPR001343">
    <property type="entry name" value="Hemolysn_Ca-bd"/>
</dbReference>
<dbReference type="InterPro" id="IPR011049">
    <property type="entry name" value="Serralysin-like_metalloprot_C"/>
</dbReference>
<dbReference type="Pfam" id="PF12708">
    <property type="entry name" value="Pect-lyase_RHGA_epim"/>
    <property type="match status" value="1"/>
</dbReference>
<reference evidence="9 10" key="1">
    <citation type="submission" date="2020-03" db="EMBL/GenBank/DDBJ databases">
        <authorList>
            <person name="Wang L."/>
            <person name="He N."/>
            <person name="Li Y."/>
            <person name="Fang Y."/>
            <person name="Zhang F."/>
        </authorList>
    </citation>
    <scope>NUCLEOTIDE SEQUENCE [LARGE SCALE GENOMIC DNA]</scope>
    <source>
        <strain evidence="10">hsmgli-8</strain>
    </source>
</reference>
<dbReference type="Pfam" id="PF00353">
    <property type="entry name" value="HemolysinCabind"/>
    <property type="match status" value="3"/>
</dbReference>
<dbReference type="InterPro" id="IPR006626">
    <property type="entry name" value="PbH1"/>
</dbReference>
<accession>A0ABX0YMF1</accession>
<dbReference type="Gene3D" id="2.160.20.10">
    <property type="entry name" value="Single-stranded right-handed beta-helix, Pectin lyase-like"/>
    <property type="match status" value="1"/>
</dbReference>
<comment type="subcellular location">
    <subcellularLocation>
        <location evidence="2">Secreted</location>
    </subcellularLocation>
</comment>
<dbReference type="PROSITE" id="PS00330">
    <property type="entry name" value="HEMOLYSIN_CALCIUM"/>
    <property type="match status" value="2"/>
</dbReference>
<evidence type="ECO:0000313" key="10">
    <source>
        <dbReference type="Proteomes" id="UP000746535"/>
    </source>
</evidence>
<keyword evidence="3" id="KW-0964">Secreted</keyword>
<comment type="cofactor">
    <cofactor evidence="1">
        <name>Ca(2+)</name>
        <dbReference type="ChEBI" id="CHEBI:29108"/>
    </cofactor>
</comment>
<dbReference type="PANTHER" id="PTHR38340">
    <property type="entry name" value="S-LAYER PROTEIN"/>
    <property type="match status" value="1"/>
</dbReference>
<dbReference type="PANTHER" id="PTHR38340:SF1">
    <property type="entry name" value="S-LAYER PROTEIN"/>
    <property type="match status" value="1"/>
</dbReference>
<dbReference type="InterPro" id="IPR013858">
    <property type="entry name" value="Peptidase_M10B_C"/>
</dbReference>
<dbReference type="InterPro" id="IPR050557">
    <property type="entry name" value="RTX_toxin/Mannuronan_C5-epim"/>
</dbReference>
<protein>
    <recommendedName>
        <fullName evidence="11">Mannuronan 5-epimerase</fullName>
    </recommendedName>
</protein>
<sequence>MTDFNASDFGARGDGRTNDTQALQAAIDAASASGGGTVYLTGGKYLVSAVEGGAALLLKDNVTLEGARGYANPSTLKLASGASTTDALVRSVGDHTGVAFLRLDGNRAHNTGEVSGFVLGDSTDVSLEQVQAAQMSGYGLDLRGNGSQVTVNGGYISDNKLDGIIASGLVNSQVTDITSRDNGGNGVTVIGPLNVQDTYITANKGHGVAFEGDATGAAGSLIGGQVSSNGLDGVHLQGTVGAVVEQVDLHTSARGAALQAVDAQGTQVIDNTFLNYGGNQDQLQAIGLEDSTGTLVRGNQFLDERSGEKSVLGPVVQETGSSNATRIEDNYIGASLTAPQLTGEDSRLLANERTIYTSGTAGDDYIDYYNGFNYNNRVIYGGDGNDRLLSGVGHGVLVGGAGIDLLSGTLPSVRYTTTTTFRYDTVDDSYRDASSSHADRISQFNVTTDKFDVAGLGLTGLGDGHNGTLAVVYNAAKNITYLKNYDADAQGHRFEVGLEGDYRGQLTAANFQTLITGTDGADTLKGTTHGEETLVGGAGRDTLSGLGSDDRLDGGAGGDRLSGGSGADTFLFSALADSTVTGSGGTQGRDFITDFDLNASDRIDVSRLGFTGLGDGTGTTLTLAYDSAHDLTRLYSKEQNSQGGHFEVAVNGNQVNGLQLTGIDFALVPGAKVVDSLPPYRDTLTGTDSNDVLVGGNNRDVINGGAGNDRIDGGANMDQLTGGAGADRLTGGSGGDLFIFNRLEDSYRTATQSHSDLITDYSQSMDALYVRDLGFTSLGDGTGTTLNVSYNAAVDRTYVRNFTADDQGRSFQVTLVGDQVAGLTPNSFYFAPVHHEQAVELIGQSTAEGTAA</sequence>
<gene>
    <name evidence="9" type="ORF">HBH25_21020</name>
</gene>
<evidence type="ECO:0000259" key="7">
    <source>
        <dbReference type="Pfam" id="PF08548"/>
    </source>
</evidence>
<evidence type="ECO:0000256" key="3">
    <source>
        <dbReference type="ARBA" id="ARBA00022525"/>
    </source>
</evidence>
<evidence type="ECO:0000313" key="9">
    <source>
        <dbReference type="EMBL" id="NJP03322.1"/>
    </source>
</evidence>
<dbReference type="InterPro" id="IPR011050">
    <property type="entry name" value="Pectin_lyase_fold/virulence"/>
</dbReference>
<dbReference type="Pfam" id="PF08548">
    <property type="entry name" value="Peptidase_M10_C"/>
    <property type="match status" value="1"/>
</dbReference>
<dbReference type="EMBL" id="JAAVJI010000018">
    <property type="protein sequence ID" value="NJP03322.1"/>
    <property type="molecule type" value="Genomic_DNA"/>
</dbReference>
<name>A0ABX0YMF1_9PSED</name>
<evidence type="ECO:0000256" key="1">
    <source>
        <dbReference type="ARBA" id="ARBA00001913"/>
    </source>
</evidence>
<dbReference type="Gene3D" id="2.150.10.10">
    <property type="entry name" value="Serralysin-like metalloprotease, C-terminal"/>
    <property type="match status" value="2"/>
</dbReference>
<dbReference type="InterPro" id="IPR024535">
    <property type="entry name" value="RHGA/B-epi-like_pectate_lyase"/>
</dbReference>
<evidence type="ECO:0000256" key="2">
    <source>
        <dbReference type="ARBA" id="ARBA00004613"/>
    </source>
</evidence>
<organism evidence="9 10">
    <name type="scientific">Pseudomonas quercus</name>
    <dbReference type="NCBI Taxonomy" id="2722792"/>
    <lineage>
        <taxon>Bacteria</taxon>
        <taxon>Pseudomonadati</taxon>
        <taxon>Pseudomonadota</taxon>
        <taxon>Gammaproteobacteria</taxon>
        <taxon>Pseudomonadales</taxon>
        <taxon>Pseudomonadaceae</taxon>
        <taxon>Pseudomonas</taxon>
    </lineage>
</organism>
<evidence type="ECO:0008006" key="11">
    <source>
        <dbReference type="Google" id="ProtNLM"/>
    </source>
</evidence>
<feature type="region of interest" description="Disordered" evidence="6">
    <location>
        <begin position="522"/>
        <end position="559"/>
    </location>
</feature>
<evidence type="ECO:0000259" key="8">
    <source>
        <dbReference type="Pfam" id="PF12708"/>
    </source>
</evidence>
<dbReference type="Proteomes" id="UP000746535">
    <property type="component" value="Unassembled WGS sequence"/>
</dbReference>
<dbReference type="InterPro" id="IPR012334">
    <property type="entry name" value="Pectin_lyas_fold"/>
</dbReference>
<proteinExistence type="predicted"/>
<dbReference type="SUPFAM" id="SSF51126">
    <property type="entry name" value="Pectin lyase-like"/>
    <property type="match status" value="1"/>
</dbReference>
<dbReference type="PRINTS" id="PR00313">
    <property type="entry name" value="CABNDNGRPT"/>
</dbReference>
<feature type="domain" description="Rhamnogalacturonase A/B/Epimerase-like pectate lyase" evidence="8">
    <location>
        <begin position="4"/>
        <end position="208"/>
    </location>
</feature>
<keyword evidence="10" id="KW-1185">Reference proteome</keyword>
<evidence type="ECO:0000256" key="4">
    <source>
        <dbReference type="ARBA" id="ARBA00022737"/>
    </source>
</evidence>
<comment type="caution">
    <text evidence="9">The sequence shown here is derived from an EMBL/GenBank/DDBJ whole genome shotgun (WGS) entry which is preliminary data.</text>
</comment>
<keyword evidence="5" id="KW-0106">Calcium</keyword>
<dbReference type="InterPro" id="IPR018511">
    <property type="entry name" value="Hemolysin-typ_Ca-bd_CS"/>
</dbReference>
<evidence type="ECO:0000256" key="5">
    <source>
        <dbReference type="ARBA" id="ARBA00022837"/>
    </source>
</evidence>
<dbReference type="SUPFAM" id="SSF51120">
    <property type="entry name" value="beta-Roll"/>
    <property type="match status" value="3"/>
</dbReference>
<dbReference type="RefSeq" id="WP_168085895.1">
    <property type="nucleotide sequence ID" value="NZ_JAAVJI010000018.1"/>
</dbReference>
<evidence type="ECO:0000256" key="6">
    <source>
        <dbReference type="SAM" id="MobiDB-lite"/>
    </source>
</evidence>